<name>W9CS38_SCLBF</name>
<evidence type="ECO:0000313" key="1">
    <source>
        <dbReference type="EMBL" id="ESZ98918.1"/>
    </source>
</evidence>
<accession>W9CS38</accession>
<dbReference type="HOGENOM" id="CLU_1705290_0_0_1"/>
<comment type="caution">
    <text evidence="1">The sequence shown here is derived from an EMBL/GenBank/DDBJ whole genome shotgun (WGS) entry which is preliminary data.</text>
</comment>
<keyword evidence="2" id="KW-1185">Reference proteome</keyword>
<reference evidence="1 2" key="1">
    <citation type="journal article" date="2014" name="Genome Announc.">
        <title>Draft genome sequence of Sclerotinia borealis, a psychrophilic plant pathogenic fungus.</title>
        <authorList>
            <person name="Mardanov A.V."/>
            <person name="Beletsky A.V."/>
            <person name="Kadnikov V.V."/>
            <person name="Ignatov A.N."/>
            <person name="Ravin N.V."/>
        </authorList>
    </citation>
    <scope>NUCLEOTIDE SEQUENCE [LARGE SCALE GENOMIC DNA]</scope>
    <source>
        <strain evidence="2">F-4157</strain>
    </source>
</reference>
<dbReference type="EMBL" id="AYSA01000028">
    <property type="protein sequence ID" value="ESZ98918.1"/>
    <property type="molecule type" value="Genomic_DNA"/>
</dbReference>
<evidence type="ECO:0000313" key="2">
    <source>
        <dbReference type="Proteomes" id="UP000019487"/>
    </source>
</evidence>
<dbReference type="AlphaFoldDB" id="W9CS38"/>
<organism evidence="1 2">
    <name type="scientific">Sclerotinia borealis (strain F-4128)</name>
    <dbReference type="NCBI Taxonomy" id="1432307"/>
    <lineage>
        <taxon>Eukaryota</taxon>
        <taxon>Fungi</taxon>
        <taxon>Dikarya</taxon>
        <taxon>Ascomycota</taxon>
        <taxon>Pezizomycotina</taxon>
        <taxon>Leotiomycetes</taxon>
        <taxon>Helotiales</taxon>
        <taxon>Sclerotiniaceae</taxon>
        <taxon>Sclerotinia</taxon>
    </lineage>
</organism>
<sequence length="154" mass="17577">MASFQPHYTSLSTHLQRTQDTWVHTLLTLPSSTACIQSNLWLHHDSPWFTGYICSQGHHAITDELISEGKGGCYGYSEYEGGGPLVGPWYRADDWEETGIWVYGGEDMPRGTVNSVEVRERWGEFCGIGAVGWVERDVYRVEGVRWRTQWEGVY</sequence>
<dbReference type="Proteomes" id="UP000019487">
    <property type="component" value="Unassembled WGS sequence"/>
</dbReference>
<proteinExistence type="predicted"/>
<gene>
    <name evidence="1" type="ORF">SBOR_0776</name>
</gene>
<protein>
    <submittedName>
        <fullName evidence="1">Uncharacterized protein</fullName>
    </submittedName>
</protein>
<dbReference type="OrthoDB" id="3505129at2759"/>